<dbReference type="EMBL" id="CH902617">
    <property type="protein sequence ID" value="EDV43015.1"/>
    <property type="molecule type" value="Genomic_DNA"/>
</dbReference>
<proteinExistence type="predicted"/>
<feature type="active site" description="Charge relay system" evidence="1">
    <location>
        <position position="204"/>
    </location>
</feature>
<dbReference type="eggNOG" id="KOG1212">
    <property type="taxonomic scope" value="Eukaryota"/>
</dbReference>
<dbReference type="InterPro" id="IPR023631">
    <property type="entry name" value="Amidase_dom"/>
</dbReference>
<dbReference type="Proteomes" id="UP000007801">
    <property type="component" value="Unassembled WGS sequence"/>
</dbReference>
<dbReference type="InterPro" id="IPR052739">
    <property type="entry name" value="FAAH2"/>
</dbReference>
<evidence type="ECO:0000313" key="3">
    <source>
        <dbReference type="EMBL" id="EDV43015.1"/>
    </source>
</evidence>
<evidence type="ECO:0000256" key="1">
    <source>
        <dbReference type="PIRSR" id="PIRSR001221-1"/>
    </source>
</evidence>
<dbReference type="InParanoid" id="B3LZ88"/>
<feature type="active site" description="Acyl-ester intermediate" evidence="1">
    <location>
        <position position="228"/>
    </location>
</feature>
<dbReference type="GeneID" id="6499517"/>
<protein>
    <recommendedName>
        <fullName evidence="2">Amidase domain-containing protein</fullName>
    </recommendedName>
</protein>
<dbReference type="GO" id="GO:0012505">
    <property type="term" value="C:endomembrane system"/>
    <property type="evidence" value="ECO:0007669"/>
    <property type="project" value="TreeGrafter"/>
</dbReference>
<dbReference type="InterPro" id="IPR036928">
    <property type="entry name" value="AS_sf"/>
</dbReference>
<dbReference type="SMR" id="B3LZ88"/>
<dbReference type="PANTHER" id="PTHR43372:SF3">
    <property type="entry name" value="AT07710P-RELATED"/>
    <property type="match status" value="1"/>
</dbReference>
<dbReference type="Pfam" id="PF01425">
    <property type="entry name" value="Amidase"/>
    <property type="match status" value="1"/>
</dbReference>
<keyword evidence="4" id="KW-1185">Reference proteome</keyword>
<reference evidence="3 4" key="1">
    <citation type="journal article" date="2007" name="Nature">
        <title>Evolution of genes and genomes on the Drosophila phylogeny.</title>
        <authorList>
            <consortium name="Drosophila 12 Genomes Consortium"/>
            <person name="Clark A.G."/>
            <person name="Eisen M.B."/>
            <person name="Smith D.R."/>
            <person name="Bergman C.M."/>
            <person name="Oliver B."/>
            <person name="Markow T.A."/>
            <person name="Kaufman T.C."/>
            <person name="Kellis M."/>
            <person name="Gelbart W."/>
            <person name="Iyer V.N."/>
            <person name="Pollard D.A."/>
            <person name="Sackton T.B."/>
            <person name="Larracuente A.M."/>
            <person name="Singh N.D."/>
            <person name="Abad J.P."/>
            <person name="Abt D.N."/>
            <person name="Adryan B."/>
            <person name="Aguade M."/>
            <person name="Akashi H."/>
            <person name="Anderson W.W."/>
            <person name="Aquadro C.F."/>
            <person name="Ardell D.H."/>
            <person name="Arguello R."/>
            <person name="Artieri C.G."/>
            <person name="Barbash D.A."/>
            <person name="Barker D."/>
            <person name="Barsanti P."/>
            <person name="Batterham P."/>
            <person name="Batzoglou S."/>
            <person name="Begun D."/>
            <person name="Bhutkar A."/>
            <person name="Blanco E."/>
            <person name="Bosak S.A."/>
            <person name="Bradley R.K."/>
            <person name="Brand A.D."/>
            <person name="Brent M.R."/>
            <person name="Brooks A.N."/>
            <person name="Brown R.H."/>
            <person name="Butlin R.K."/>
            <person name="Caggese C."/>
            <person name="Calvi B.R."/>
            <person name="Bernardo de Carvalho A."/>
            <person name="Caspi A."/>
            <person name="Castrezana S."/>
            <person name="Celniker S.E."/>
            <person name="Chang J.L."/>
            <person name="Chapple C."/>
            <person name="Chatterji S."/>
            <person name="Chinwalla A."/>
            <person name="Civetta A."/>
            <person name="Clifton S.W."/>
            <person name="Comeron J.M."/>
            <person name="Costello J.C."/>
            <person name="Coyne J.A."/>
            <person name="Daub J."/>
            <person name="David R.G."/>
            <person name="Delcher A.L."/>
            <person name="Delehaunty K."/>
            <person name="Do C.B."/>
            <person name="Ebling H."/>
            <person name="Edwards K."/>
            <person name="Eickbush T."/>
            <person name="Evans J.D."/>
            <person name="Filipski A."/>
            <person name="Findeiss S."/>
            <person name="Freyhult E."/>
            <person name="Fulton L."/>
            <person name="Fulton R."/>
            <person name="Garcia A.C."/>
            <person name="Gardiner A."/>
            <person name="Garfield D.A."/>
            <person name="Garvin B.E."/>
            <person name="Gibson G."/>
            <person name="Gilbert D."/>
            <person name="Gnerre S."/>
            <person name="Godfrey J."/>
            <person name="Good R."/>
            <person name="Gotea V."/>
            <person name="Gravely B."/>
            <person name="Greenberg A.J."/>
            <person name="Griffiths-Jones S."/>
            <person name="Gross S."/>
            <person name="Guigo R."/>
            <person name="Gustafson E.A."/>
            <person name="Haerty W."/>
            <person name="Hahn M.W."/>
            <person name="Halligan D.L."/>
            <person name="Halpern A.L."/>
            <person name="Halter G.M."/>
            <person name="Han M.V."/>
            <person name="Heger A."/>
            <person name="Hillier L."/>
            <person name="Hinrichs A.S."/>
            <person name="Holmes I."/>
            <person name="Hoskins R.A."/>
            <person name="Hubisz M.J."/>
            <person name="Hultmark D."/>
            <person name="Huntley M.A."/>
            <person name="Jaffe D.B."/>
            <person name="Jagadeeshan S."/>
            <person name="Jeck W.R."/>
            <person name="Johnson J."/>
            <person name="Jones C.D."/>
            <person name="Jordan W.C."/>
            <person name="Karpen G.H."/>
            <person name="Kataoka E."/>
            <person name="Keightley P.D."/>
            <person name="Kheradpour P."/>
            <person name="Kirkness E.F."/>
            <person name="Koerich L.B."/>
            <person name="Kristiansen K."/>
            <person name="Kudrna D."/>
            <person name="Kulathinal R.J."/>
            <person name="Kumar S."/>
            <person name="Kwok R."/>
            <person name="Lander E."/>
            <person name="Langley C.H."/>
            <person name="Lapoint R."/>
            <person name="Lazzaro B.P."/>
            <person name="Lee S.J."/>
            <person name="Levesque L."/>
            <person name="Li R."/>
            <person name="Lin C.F."/>
            <person name="Lin M.F."/>
            <person name="Lindblad-Toh K."/>
            <person name="Llopart A."/>
            <person name="Long M."/>
            <person name="Low L."/>
            <person name="Lozovsky E."/>
            <person name="Lu J."/>
            <person name="Luo M."/>
            <person name="Machado C.A."/>
            <person name="Makalowski W."/>
            <person name="Marzo M."/>
            <person name="Matsuda M."/>
            <person name="Matzkin L."/>
            <person name="McAllister B."/>
            <person name="McBride C.S."/>
            <person name="McKernan B."/>
            <person name="McKernan K."/>
            <person name="Mendez-Lago M."/>
            <person name="Minx P."/>
            <person name="Mollenhauer M.U."/>
            <person name="Montooth K."/>
            <person name="Mount S.M."/>
            <person name="Mu X."/>
            <person name="Myers E."/>
            <person name="Negre B."/>
            <person name="Newfeld S."/>
            <person name="Nielsen R."/>
            <person name="Noor M.A."/>
            <person name="O'Grady P."/>
            <person name="Pachter L."/>
            <person name="Papaceit M."/>
            <person name="Parisi M.J."/>
            <person name="Parisi M."/>
            <person name="Parts L."/>
            <person name="Pedersen J.S."/>
            <person name="Pesole G."/>
            <person name="Phillippy A.M."/>
            <person name="Ponting C.P."/>
            <person name="Pop M."/>
            <person name="Porcelli D."/>
            <person name="Powell J.R."/>
            <person name="Prohaska S."/>
            <person name="Pruitt K."/>
            <person name="Puig M."/>
            <person name="Quesneville H."/>
            <person name="Ram K.R."/>
            <person name="Rand D."/>
            <person name="Rasmussen M.D."/>
            <person name="Reed L.K."/>
            <person name="Reenan R."/>
            <person name="Reily A."/>
            <person name="Remington K.A."/>
            <person name="Rieger T.T."/>
            <person name="Ritchie M.G."/>
            <person name="Robin C."/>
            <person name="Rogers Y.H."/>
            <person name="Rohde C."/>
            <person name="Rozas J."/>
            <person name="Rubenfield M.J."/>
            <person name="Ruiz A."/>
            <person name="Russo S."/>
            <person name="Salzberg S.L."/>
            <person name="Sanchez-Gracia A."/>
            <person name="Saranga D.J."/>
            <person name="Sato H."/>
            <person name="Schaeffer S.W."/>
            <person name="Schatz M.C."/>
            <person name="Schlenke T."/>
            <person name="Schwartz R."/>
            <person name="Segarra C."/>
            <person name="Singh R.S."/>
            <person name="Sirot L."/>
            <person name="Sirota M."/>
            <person name="Sisneros N.B."/>
            <person name="Smith C.D."/>
            <person name="Smith T.F."/>
            <person name="Spieth J."/>
            <person name="Stage D.E."/>
            <person name="Stark A."/>
            <person name="Stephan W."/>
            <person name="Strausberg R.L."/>
            <person name="Strempel S."/>
            <person name="Sturgill D."/>
            <person name="Sutton G."/>
            <person name="Sutton G.G."/>
            <person name="Tao W."/>
            <person name="Teichmann S."/>
            <person name="Tobari Y.N."/>
            <person name="Tomimura Y."/>
            <person name="Tsolas J.M."/>
            <person name="Valente V.L."/>
            <person name="Venter E."/>
            <person name="Venter J.C."/>
            <person name="Vicario S."/>
            <person name="Vieira F.G."/>
            <person name="Vilella A.J."/>
            <person name="Villasante A."/>
            <person name="Walenz B."/>
            <person name="Wang J."/>
            <person name="Wasserman M."/>
            <person name="Watts T."/>
            <person name="Wilson D."/>
            <person name="Wilson R.K."/>
            <person name="Wing R.A."/>
            <person name="Wolfner M.F."/>
            <person name="Wong A."/>
            <person name="Wong G.K."/>
            <person name="Wu C.I."/>
            <person name="Wu G."/>
            <person name="Yamamoto D."/>
            <person name="Yang H.P."/>
            <person name="Yang S.P."/>
            <person name="Yorke J.A."/>
            <person name="Yoshida K."/>
            <person name="Zdobnov E."/>
            <person name="Zhang P."/>
            <person name="Zhang Y."/>
            <person name="Zimin A.V."/>
            <person name="Baldwin J."/>
            <person name="Abdouelleil A."/>
            <person name="Abdulkadir J."/>
            <person name="Abebe A."/>
            <person name="Abera B."/>
            <person name="Abreu J."/>
            <person name="Acer S.C."/>
            <person name="Aftuck L."/>
            <person name="Alexander A."/>
            <person name="An P."/>
            <person name="Anderson E."/>
            <person name="Anderson S."/>
            <person name="Arachi H."/>
            <person name="Azer M."/>
            <person name="Bachantsang P."/>
            <person name="Barry A."/>
            <person name="Bayul T."/>
            <person name="Berlin A."/>
            <person name="Bessette D."/>
            <person name="Bloom T."/>
            <person name="Blye J."/>
            <person name="Boguslavskiy L."/>
            <person name="Bonnet C."/>
            <person name="Boukhgalter B."/>
            <person name="Bourzgui I."/>
            <person name="Brown A."/>
            <person name="Cahill P."/>
            <person name="Channer S."/>
            <person name="Cheshatsang Y."/>
            <person name="Chuda L."/>
            <person name="Citroen M."/>
            <person name="Collymore A."/>
            <person name="Cooke P."/>
            <person name="Costello M."/>
            <person name="D'Aco K."/>
            <person name="Daza R."/>
            <person name="De Haan G."/>
            <person name="DeGray S."/>
            <person name="DeMaso C."/>
            <person name="Dhargay N."/>
            <person name="Dooley K."/>
            <person name="Dooley E."/>
            <person name="Doricent M."/>
            <person name="Dorje P."/>
            <person name="Dorjee K."/>
            <person name="Dupes A."/>
            <person name="Elong R."/>
            <person name="Falk J."/>
            <person name="Farina A."/>
            <person name="Faro S."/>
            <person name="Ferguson D."/>
            <person name="Fisher S."/>
            <person name="Foley C.D."/>
            <person name="Franke A."/>
            <person name="Friedrich D."/>
            <person name="Gadbois L."/>
            <person name="Gearin G."/>
            <person name="Gearin C.R."/>
            <person name="Giannoukos G."/>
            <person name="Goode T."/>
            <person name="Graham J."/>
            <person name="Grandbois E."/>
            <person name="Grewal S."/>
            <person name="Gyaltsen K."/>
            <person name="Hafez N."/>
            <person name="Hagos B."/>
            <person name="Hall J."/>
            <person name="Henson C."/>
            <person name="Hollinger A."/>
            <person name="Honan T."/>
            <person name="Huard M.D."/>
            <person name="Hughes L."/>
            <person name="Hurhula B."/>
            <person name="Husby M.E."/>
            <person name="Kamat A."/>
            <person name="Kanga B."/>
            <person name="Kashin S."/>
            <person name="Khazanovich D."/>
            <person name="Kisner P."/>
            <person name="Lance K."/>
            <person name="Lara M."/>
            <person name="Lee W."/>
            <person name="Lennon N."/>
            <person name="Letendre F."/>
            <person name="LeVine R."/>
            <person name="Lipovsky A."/>
            <person name="Liu X."/>
            <person name="Liu J."/>
            <person name="Liu S."/>
            <person name="Lokyitsang T."/>
            <person name="Lokyitsang Y."/>
            <person name="Lubonja R."/>
            <person name="Lui A."/>
            <person name="MacDonald P."/>
            <person name="Magnisalis V."/>
            <person name="Maru K."/>
            <person name="Matthews C."/>
            <person name="McCusker W."/>
            <person name="McDonough S."/>
            <person name="Mehta T."/>
            <person name="Meldrim J."/>
            <person name="Meneus L."/>
            <person name="Mihai O."/>
            <person name="Mihalev A."/>
            <person name="Mihova T."/>
            <person name="Mittelman R."/>
            <person name="Mlenga V."/>
            <person name="Montmayeur A."/>
            <person name="Mulrain L."/>
            <person name="Navidi A."/>
            <person name="Naylor J."/>
            <person name="Negash T."/>
            <person name="Nguyen T."/>
            <person name="Nguyen N."/>
            <person name="Nicol R."/>
            <person name="Norbu C."/>
            <person name="Norbu N."/>
            <person name="Novod N."/>
            <person name="O'Neill B."/>
            <person name="Osman S."/>
            <person name="Markiewicz E."/>
            <person name="Oyono O.L."/>
            <person name="Patti C."/>
            <person name="Phunkhang P."/>
            <person name="Pierre F."/>
            <person name="Priest M."/>
            <person name="Raghuraman S."/>
            <person name="Rege F."/>
            <person name="Reyes R."/>
            <person name="Rise C."/>
            <person name="Rogov P."/>
            <person name="Ross K."/>
            <person name="Ryan E."/>
            <person name="Settipalli S."/>
            <person name="Shea T."/>
            <person name="Sherpa N."/>
            <person name="Shi L."/>
            <person name="Shih D."/>
            <person name="Sparrow T."/>
            <person name="Spaulding J."/>
            <person name="Stalker J."/>
            <person name="Stange-Thomann N."/>
            <person name="Stavropoulos S."/>
            <person name="Stone C."/>
            <person name="Strader C."/>
            <person name="Tesfaye S."/>
            <person name="Thomson T."/>
            <person name="Thoulutsang Y."/>
            <person name="Thoulutsang D."/>
            <person name="Topham K."/>
            <person name="Topping I."/>
            <person name="Tsamla T."/>
            <person name="Vassiliev H."/>
            <person name="Vo A."/>
            <person name="Wangchuk T."/>
            <person name="Wangdi T."/>
            <person name="Weiand M."/>
            <person name="Wilkinson J."/>
            <person name="Wilson A."/>
            <person name="Yadav S."/>
            <person name="Young G."/>
            <person name="Yu Q."/>
            <person name="Zembek L."/>
            <person name="Zhong D."/>
            <person name="Zimmer A."/>
            <person name="Zwirko Z."/>
            <person name="Jaffe D.B."/>
            <person name="Alvarez P."/>
            <person name="Brockman W."/>
            <person name="Butler J."/>
            <person name="Chin C."/>
            <person name="Gnerre S."/>
            <person name="Grabherr M."/>
            <person name="Kleber M."/>
            <person name="Mauceli E."/>
            <person name="MacCallum I."/>
        </authorList>
    </citation>
    <scope>NUCLEOTIDE SEQUENCE [LARGE SCALE GENOMIC DNA]</scope>
    <source>
        <strain evidence="4">Tucson 14024-0371.13</strain>
    </source>
</reference>
<dbReference type="GO" id="GO:0016874">
    <property type="term" value="F:ligase activity"/>
    <property type="evidence" value="ECO:0007669"/>
    <property type="project" value="UniProtKB-KW"/>
</dbReference>
<dbReference type="STRING" id="7217.B3LZ88"/>
<sequence length="542" mass="59657">MEIFLRLLLIVVKVLSWIISPILDKFVYPQKPKRTQVPPIKNPLLLLSIQELRSRLRSRQLTSVELVKAYIDRIESVNSHLNALIESRFPAALKEAQHADDLIAGCASPEAVEKLFEERPLLGLPMTVKESCALEGMTFSVGSLFRKNVKANADGEAVKKLRTAGAIPLLVSATPEYCFSIETDTFLNGRSINPYDFERTPGGSSGGEGSLNGAGASLFGIGSDIGGSIRIPSQYCGIFGHKPSGGVVSVKGHFPDSSDPGIEHYLVEGPMTRFAVDLNDLLRVMAGQENSKKLRLTEPVQLNKIKVHYALGFDGLNGLIHMPVDESIRNAICRAATHLKTLGLEVTQSQLPNLSNSVEMALSGIAGQDGMVYLLEGPEESGKVRQTLWEILRSLVGQSSYTTNALMFELLRRTNAFMTRAKVNQYLEESRLRIGEFSKLLGDNGVLLFPTLNLPAPRHKWSVFSLWGVDYTLIFNVLGLPVTHVPMGLDERGLPYGFSVIAGPNQDRLCLRVAVELERAFGGWKPPVPHEINELKDIVYPF</sequence>
<organism evidence="3 4">
    <name type="scientific">Drosophila ananassae</name>
    <name type="common">Fruit fly</name>
    <dbReference type="NCBI Taxonomy" id="7217"/>
    <lineage>
        <taxon>Eukaryota</taxon>
        <taxon>Metazoa</taxon>
        <taxon>Ecdysozoa</taxon>
        <taxon>Arthropoda</taxon>
        <taxon>Hexapoda</taxon>
        <taxon>Insecta</taxon>
        <taxon>Pterygota</taxon>
        <taxon>Neoptera</taxon>
        <taxon>Endopterygota</taxon>
        <taxon>Diptera</taxon>
        <taxon>Brachycera</taxon>
        <taxon>Muscomorpha</taxon>
        <taxon>Ephydroidea</taxon>
        <taxon>Drosophilidae</taxon>
        <taxon>Drosophila</taxon>
        <taxon>Sophophora</taxon>
    </lineage>
</organism>
<evidence type="ECO:0000313" key="4">
    <source>
        <dbReference type="Proteomes" id="UP000007801"/>
    </source>
</evidence>
<dbReference type="PhylomeDB" id="B3LZ88"/>
<dbReference type="Gene3D" id="3.90.1300.10">
    <property type="entry name" value="Amidase signature (AS) domain"/>
    <property type="match status" value="1"/>
</dbReference>
<dbReference type="AlphaFoldDB" id="B3LZ88"/>
<name>B3LZ88_DROAN</name>
<keyword evidence="3" id="KW-0436">Ligase</keyword>
<dbReference type="PIRSF" id="PIRSF001221">
    <property type="entry name" value="Amidase_fungi"/>
    <property type="match status" value="1"/>
</dbReference>
<dbReference type="OrthoDB" id="6428749at2759"/>
<gene>
    <name evidence="3" type="primary">Dana\GF16723</name>
    <name evidence="3" type="synonym">dana_GLEANR_17988</name>
    <name evidence="3" type="ORF">GF16723</name>
</gene>
<dbReference type="SUPFAM" id="SSF75304">
    <property type="entry name" value="Amidase signature (AS) enzymes"/>
    <property type="match status" value="1"/>
</dbReference>
<feature type="domain" description="Amidase" evidence="2">
    <location>
        <begin position="65"/>
        <end position="511"/>
    </location>
</feature>
<dbReference type="HOGENOM" id="CLU_009600_16_1_1"/>
<dbReference type="KEGG" id="dan:6499517"/>
<dbReference type="PANTHER" id="PTHR43372">
    <property type="entry name" value="FATTY-ACID AMIDE HYDROLASE"/>
    <property type="match status" value="1"/>
</dbReference>
<feature type="active site" description="Charge relay system" evidence="1">
    <location>
        <position position="129"/>
    </location>
</feature>
<evidence type="ECO:0000259" key="2">
    <source>
        <dbReference type="Pfam" id="PF01425"/>
    </source>
</evidence>
<dbReference type="OMA" id="DRSDWYR"/>
<accession>B3LZ88</accession>